<gene>
    <name evidence="2" type="ORF">HCDG_06210</name>
</gene>
<dbReference type="Proteomes" id="UP000002624">
    <property type="component" value="Unassembled WGS sequence"/>
</dbReference>
<feature type="region of interest" description="Disordered" evidence="1">
    <location>
        <begin position="56"/>
        <end position="79"/>
    </location>
</feature>
<evidence type="ECO:0000313" key="3">
    <source>
        <dbReference type="Proteomes" id="UP000002624"/>
    </source>
</evidence>
<dbReference type="AlphaFoldDB" id="C6HI60"/>
<accession>C6HI60</accession>
<dbReference type="HOGENOM" id="CLU_1421074_0_0_1"/>
<evidence type="ECO:0000256" key="1">
    <source>
        <dbReference type="SAM" id="MobiDB-lite"/>
    </source>
</evidence>
<feature type="compositionally biased region" description="Polar residues" evidence="1">
    <location>
        <begin position="56"/>
        <end position="71"/>
    </location>
</feature>
<dbReference type="VEuPathDB" id="FungiDB:HCDG_06210"/>
<evidence type="ECO:0000313" key="2">
    <source>
        <dbReference type="EMBL" id="EER39988.1"/>
    </source>
</evidence>
<protein>
    <submittedName>
        <fullName evidence="2">Uncharacterized protein</fullName>
    </submittedName>
</protein>
<proteinExistence type="predicted"/>
<reference evidence="3" key="1">
    <citation type="submission" date="2009-05" db="EMBL/GenBank/DDBJ databases">
        <title>The genome sequence of Ajellomyces capsulatus strain H143.</title>
        <authorList>
            <person name="Champion M."/>
            <person name="Cuomo C.A."/>
            <person name="Ma L.-J."/>
            <person name="Henn M.R."/>
            <person name="Sil A."/>
            <person name="Goldman B."/>
            <person name="Young S.K."/>
            <person name="Kodira C.D."/>
            <person name="Zeng Q."/>
            <person name="Koehrsen M."/>
            <person name="Alvarado L."/>
            <person name="Berlin A.M."/>
            <person name="Borenstein D."/>
            <person name="Chen Z."/>
            <person name="Engels R."/>
            <person name="Freedman E."/>
            <person name="Gellesch M."/>
            <person name="Goldberg J."/>
            <person name="Griggs A."/>
            <person name="Gujja S."/>
            <person name="Heiman D.I."/>
            <person name="Hepburn T.A."/>
            <person name="Howarth C."/>
            <person name="Jen D."/>
            <person name="Larson L."/>
            <person name="Lewis B."/>
            <person name="Mehta T."/>
            <person name="Park D."/>
            <person name="Pearson M."/>
            <person name="Roberts A."/>
            <person name="Saif S."/>
            <person name="Shea T.D."/>
            <person name="Shenoy N."/>
            <person name="Sisk P."/>
            <person name="Stolte C."/>
            <person name="Sykes S."/>
            <person name="Walk T."/>
            <person name="White J."/>
            <person name="Yandava C."/>
            <person name="Klein B."/>
            <person name="McEwen J.G."/>
            <person name="Puccia R."/>
            <person name="Goldman G.H."/>
            <person name="Felipe M.S."/>
            <person name="Nino-Vega G."/>
            <person name="San-Blas G."/>
            <person name="Taylor J.W."/>
            <person name="Mendoza L."/>
            <person name="Galagan J.E."/>
            <person name="Nusbaum C."/>
            <person name="Birren B.W."/>
        </authorList>
    </citation>
    <scope>NUCLEOTIDE SEQUENCE [LARGE SCALE GENOMIC DNA]</scope>
    <source>
        <strain evidence="3">H143</strain>
    </source>
</reference>
<sequence length="191" mass="20984">MAIVRNHPVQYESQLYRQAEYPRKNPFHGLSPKTWSIFPAIPESTAVKRNIQSPKSNTLLNGRQQRHSGPSSHPCALPLDGASSKYSATSLQEINRNSSVLLGDDDVPECRSPARPLAIGTARRDAGENSKFSDAYVCMHALHAGNARLHFCINADPTVCRRTKPETYAGLSQLCGMTSSTGNVFTYPHDC</sequence>
<organism evidence="2 3">
    <name type="scientific">Ajellomyces capsulatus (strain H143)</name>
    <name type="common">Darling's disease fungus</name>
    <name type="synonym">Histoplasma capsulatum</name>
    <dbReference type="NCBI Taxonomy" id="544712"/>
    <lineage>
        <taxon>Eukaryota</taxon>
        <taxon>Fungi</taxon>
        <taxon>Dikarya</taxon>
        <taxon>Ascomycota</taxon>
        <taxon>Pezizomycotina</taxon>
        <taxon>Eurotiomycetes</taxon>
        <taxon>Eurotiomycetidae</taxon>
        <taxon>Onygenales</taxon>
        <taxon>Ajellomycetaceae</taxon>
        <taxon>Histoplasma</taxon>
    </lineage>
</organism>
<dbReference type="EMBL" id="GG692428">
    <property type="protein sequence ID" value="EER39988.1"/>
    <property type="molecule type" value="Genomic_DNA"/>
</dbReference>
<name>C6HI60_AJECH</name>